<protein>
    <submittedName>
        <fullName evidence="2">Exopolysaccharide biosynthesis protein</fullName>
    </submittedName>
</protein>
<dbReference type="PANTHER" id="PTHR41795">
    <property type="entry name" value="EXOPOLYSACCHARIDE SYNTHESIS PROTEIN"/>
    <property type="match status" value="1"/>
</dbReference>
<feature type="transmembrane region" description="Helical" evidence="1">
    <location>
        <begin position="43"/>
        <end position="64"/>
    </location>
</feature>
<dbReference type="EMBL" id="JAGGDJ010000004">
    <property type="protein sequence ID" value="MBO7744330.1"/>
    <property type="molecule type" value="Genomic_DNA"/>
</dbReference>
<proteinExistence type="predicted"/>
<keyword evidence="1" id="KW-0812">Transmembrane</keyword>
<feature type="transmembrane region" description="Helical" evidence="1">
    <location>
        <begin position="118"/>
        <end position="137"/>
    </location>
</feature>
<accession>A0ABS3W7P8</accession>
<dbReference type="Proteomes" id="UP000670947">
    <property type="component" value="Unassembled WGS sequence"/>
</dbReference>
<evidence type="ECO:0000313" key="2">
    <source>
        <dbReference type="EMBL" id="MBO7744330.1"/>
    </source>
</evidence>
<comment type="caution">
    <text evidence="2">The sequence shown here is derived from an EMBL/GenBank/DDBJ whole genome shotgun (WGS) entry which is preliminary data.</text>
</comment>
<keyword evidence="1" id="KW-0472">Membrane</keyword>
<evidence type="ECO:0000313" key="3">
    <source>
        <dbReference type="Proteomes" id="UP000670947"/>
    </source>
</evidence>
<name>A0ABS3W7P8_9BACL</name>
<feature type="transmembrane region" description="Helical" evidence="1">
    <location>
        <begin position="165"/>
        <end position="185"/>
    </location>
</feature>
<keyword evidence="1" id="KW-1133">Transmembrane helix</keyword>
<sequence>MLQQLLVSLEGKQLKLGDLLAALKDQGPFFMLTILSVPFLQPVALPGVSTPFGILIAMLSLGILGSREVAIPRRVHAFQMPPKGVRVLFRGAIALFRKLERWSRPRYDRLLESQRLRVLHAVLMLVTGILLLLPLPIPFSNSLPAYVIFFISLGYLLRDGLMIPLSYAFFVLTAVYFALIAFLGIEGMKLLFSQLI</sequence>
<dbReference type="PANTHER" id="PTHR41795:SF1">
    <property type="entry name" value="EXOPOLYSACCHARIDE SYNTHESIS PROTEIN"/>
    <property type="match status" value="1"/>
</dbReference>
<dbReference type="InterPro" id="IPR010331">
    <property type="entry name" value="ExoD"/>
</dbReference>
<feature type="transmembrane region" description="Helical" evidence="1">
    <location>
        <begin position="143"/>
        <end position="158"/>
    </location>
</feature>
<reference evidence="2 3" key="1">
    <citation type="submission" date="2021-03" db="EMBL/GenBank/DDBJ databases">
        <title>Paenibacillus artemisicola MWE-103 whole genome sequence.</title>
        <authorList>
            <person name="Ham Y.J."/>
        </authorList>
    </citation>
    <scope>NUCLEOTIDE SEQUENCE [LARGE SCALE GENOMIC DNA]</scope>
    <source>
        <strain evidence="2 3">MWE-103</strain>
    </source>
</reference>
<dbReference type="Pfam" id="PF06055">
    <property type="entry name" value="ExoD"/>
    <property type="match status" value="1"/>
</dbReference>
<gene>
    <name evidence="2" type="ORF">I8J29_09000</name>
</gene>
<evidence type="ECO:0000256" key="1">
    <source>
        <dbReference type="SAM" id="Phobius"/>
    </source>
</evidence>
<keyword evidence="3" id="KW-1185">Reference proteome</keyword>
<organism evidence="2 3">
    <name type="scientific">Paenibacillus artemisiicola</name>
    <dbReference type="NCBI Taxonomy" id="1172618"/>
    <lineage>
        <taxon>Bacteria</taxon>
        <taxon>Bacillati</taxon>
        <taxon>Bacillota</taxon>
        <taxon>Bacilli</taxon>
        <taxon>Bacillales</taxon>
        <taxon>Paenibacillaceae</taxon>
        <taxon>Paenibacillus</taxon>
    </lineage>
</organism>
<dbReference type="RefSeq" id="WP_208847282.1">
    <property type="nucleotide sequence ID" value="NZ_JAGGDJ010000004.1"/>
</dbReference>
<dbReference type="PIRSF" id="PIRSF033239">
    <property type="entry name" value="ExoD"/>
    <property type="match status" value="1"/>
</dbReference>